<dbReference type="InterPro" id="IPR051540">
    <property type="entry name" value="S-2-haloacid_dehalogenase"/>
</dbReference>
<reference evidence="2 3" key="1">
    <citation type="submission" date="2020-10" db="EMBL/GenBank/DDBJ databases">
        <title>Ca. Dormibacterota MAGs.</title>
        <authorList>
            <person name="Montgomery K."/>
        </authorList>
    </citation>
    <scope>NUCLEOTIDE SEQUENCE [LARGE SCALE GENOMIC DNA]</scope>
    <source>
        <strain evidence="2">Mitchell_Peninsula_5</strain>
    </source>
</reference>
<organism evidence="2 3">
    <name type="scientific">Candidatus Amunia macphersoniae</name>
    <dbReference type="NCBI Taxonomy" id="3127014"/>
    <lineage>
        <taxon>Bacteria</taxon>
        <taxon>Bacillati</taxon>
        <taxon>Candidatus Dormiibacterota</taxon>
        <taxon>Candidatus Dormibacteria</taxon>
        <taxon>Candidatus Aeolococcales</taxon>
        <taxon>Candidatus Aeolococcaceae</taxon>
        <taxon>Candidatus Amunia</taxon>
    </lineage>
</organism>
<dbReference type="NCBIfam" id="TIGR01509">
    <property type="entry name" value="HAD-SF-IA-v3"/>
    <property type="match status" value="1"/>
</dbReference>
<gene>
    <name evidence="2" type="ORF">JF887_04365</name>
</gene>
<evidence type="ECO:0000313" key="3">
    <source>
        <dbReference type="Proteomes" id="UP000614410"/>
    </source>
</evidence>
<accession>A0A934KFP2</accession>
<dbReference type="Pfam" id="PF13242">
    <property type="entry name" value="Hydrolase_like"/>
    <property type="match status" value="1"/>
</dbReference>
<dbReference type="InterPro" id="IPR006439">
    <property type="entry name" value="HAD-SF_hydro_IA"/>
</dbReference>
<keyword evidence="1 2" id="KW-0378">Hydrolase</keyword>
<evidence type="ECO:0000313" key="2">
    <source>
        <dbReference type="EMBL" id="MBJ7608651.1"/>
    </source>
</evidence>
<dbReference type="AlphaFoldDB" id="A0A934KFP2"/>
<dbReference type="PANTHER" id="PTHR43316:SF3">
    <property type="entry name" value="HALOACID DEHALOGENASE, TYPE II (AFU_ORTHOLOGUE AFUA_2G07750)-RELATED"/>
    <property type="match status" value="1"/>
</dbReference>
<dbReference type="InterPro" id="IPR023214">
    <property type="entry name" value="HAD_sf"/>
</dbReference>
<dbReference type="GO" id="GO:0016787">
    <property type="term" value="F:hydrolase activity"/>
    <property type="evidence" value="ECO:0007669"/>
    <property type="project" value="UniProtKB-KW"/>
</dbReference>
<dbReference type="Gene3D" id="3.40.50.1000">
    <property type="entry name" value="HAD superfamily/HAD-like"/>
    <property type="match status" value="1"/>
</dbReference>
<dbReference type="InterPro" id="IPR036412">
    <property type="entry name" value="HAD-like_sf"/>
</dbReference>
<dbReference type="NCBIfam" id="TIGR01549">
    <property type="entry name" value="HAD-SF-IA-v1"/>
    <property type="match status" value="1"/>
</dbReference>
<dbReference type="SUPFAM" id="SSF56784">
    <property type="entry name" value="HAD-like"/>
    <property type="match status" value="1"/>
</dbReference>
<dbReference type="Proteomes" id="UP000614410">
    <property type="component" value="Unassembled WGS sequence"/>
</dbReference>
<dbReference type="EMBL" id="JAEKNN010000022">
    <property type="protein sequence ID" value="MBJ7608651.1"/>
    <property type="molecule type" value="Genomic_DNA"/>
</dbReference>
<protein>
    <submittedName>
        <fullName evidence="2">HAD family hydrolase</fullName>
    </submittedName>
</protein>
<evidence type="ECO:0000256" key="1">
    <source>
        <dbReference type="ARBA" id="ARBA00022801"/>
    </source>
</evidence>
<dbReference type="PANTHER" id="PTHR43316">
    <property type="entry name" value="HYDROLASE, HALOACID DELAHOGENASE-RELATED"/>
    <property type="match status" value="1"/>
</dbReference>
<sequence length="249" mass="26683">MLFDYGLTLVHFERPTAAIEAAQATINRCIAGAGHLAPGPATLAAAIHDRVEAEVAAHEAGGALEEIDVAALERAAFADIGLDLEEELRDRCSRIAQEAWFHGIHLYPEVVQVLRSLRDGELRLGLCSNSAYRPASMREQLHHVGLDALVDAAVFSGELGWRKPSPRIFRAALEAVGEAADDTVFVGDRAREDVAGAHRAGMRAVLVQRAGTTGAAAAVDPEKPDAVVSSLAELPPLLLDHPLDDRWKD</sequence>
<name>A0A934KFP2_9BACT</name>
<proteinExistence type="predicted"/>
<comment type="caution">
    <text evidence="2">The sequence shown here is derived from an EMBL/GenBank/DDBJ whole genome shotgun (WGS) entry which is preliminary data.</text>
</comment>